<dbReference type="PANTHER" id="PTHR23110">
    <property type="entry name" value="BTB DOMAIN TRANSCRIPTION FACTOR"/>
    <property type="match status" value="1"/>
</dbReference>
<accession>A0A7T8GT88</accession>
<dbReference type="InterPro" id="IPR011333">
    <property type="entry name" value="SKP1/BTB/POZ_sf"/>
</dbReference>
<dbReference type="SMART" id="SM00225">
    <property type="entry name" value="BTB"/>
    <property type="match status" value="1"/>
</dbReference>
<evidence type="ECO:0000256" key="2">
    <source>
        <dbReference type="ARBA" id="ARBA00022782"/>
    </source>
</evidence>
<feature type="domain" description="BTB" evidence="7">
    <location>
        <begin position="32"/>
        <end position="97"/>
    </location>
</feature>
<organism evidence="8 9">
    <name type="scientific">Caligus rogercresseyi</name>
    <name type="common">Sea louse</name>
    <dbReference type="NCBI Taxonomy" id="217165"/>
    <lineage>
        <taxon>Eukaryota</taxon>
        <taxon>Metazoa</taxon>
        <taxon>Ecdysozoa</taxon>
        <taxon>Arthropoda</taxon>
        <taxon>Crustacea</taxon>
        <taxon>Multicrustacea</taxon>
        <taxon>Hexanauplia</taxon>
        <taxon>Copepoda</taxon>
        <taxon>Siphonostomatoida</taxon>
        <taxon>Caligidae</taxon>
        <taxon>Caligus</taxon>
    </lineage>
</organism>
<evidence type="ECO:0000256" key="6">
    <source>
        <dbReference type="SAM" id="MobiDB-lite"/>
    </source>
</evidence>
<dbReference type="SUPFAM" id="SSF54695">
    <property type="entry name" value="POZ domain"/>
    <property type="match status" value="1"/>
</dbReference>
<name>A0A7T8GT88_CALRO</name>
<dbReference type="InterPro" id="IPR000210">
    <property type="entry name" value="BTB/POZ_dom"/>
</dbReference>
<feature type="non-terminal residue" evidence="8">
    <location>
        <position position="193"/>
    </location>
</feature>
<proteinExistence type="predicted"/>
<sequence>MGSMERLHLRWNDFESNIKLGFSELREDEDFYDVTLACESKQIKAHKVILSACSPFFRYLIKSVSHAHPLLYLRGIKFDHLEALLSFMYNGEVSVSQEELSSFLSLGEELQIKGLNKGGLSKPPPPEPHFVASESDEQTPEDNGTSPVMVDPIVVDGEFGMNDDLSEGDKELQDYSEVVNEDSGEVSVTHDEL</sequence>
<dbReference type="Gene3D" id="3.30.710.10">
    <property type="entry name" value="Potassium Channel Kv1.1, Chain A"/>
    <property type="match status" value="1"/>
</dbReference>
<dbReference type="GO" id="GO:0045476">
    <property type="term" value="P:nurse cell apoptotic process"/>
    <property type="evidence" value="ECO:0007669"/>
    <property type="project" value="UniProtKB-ARBA"/>
</dbReference>
<dbReference type="AlphaFoldDB" id="A0A7T8GT88"/>
<dbReference type="InterPro" id="IPR051095">
    <property type="entry name" value="Dros_DevTransReg"/>
</dbReference>
<keyword evidence="3" id="KW-0524">Neurogenesis</keyword>
<evidence type="ECO:0000256" key="3">
    <source>
        <dbReference type="ARBA" id="ARBA00022902"/>
    </source>
</evidence>
<evidence type="ECO:0000259" key="7">
    <source>
        <dbReference type="PROSITE" id="PS50097"/>
    </source>
</evidence>
<reference evidence="9" key="1">
    <citation type="submission" date="2021-01" db="EMBL/GenBank/DDBJ databases">
        <title>Caligus Genome Assembly.</title>
        <authorList>
            <person name="Gallardo-Escarate C."/>
        </authorList>
    </citation>
    <scope>NUCLEOTIDE SEQUENCE [LARGE SCALE GENOMIC DNA]</scope>
</reference>
<evidence type="ECO:0000256" key="4">
    <source>
        <dbReference type="ARBA" id="ARBA00023242"/>
    </source>
</evidence>
<dbReference type="EMBL" id="CP045901">
    <property type="protein sequence ID" value="QQP37393.1"/>
    <property type="molecule type" value="Genomic_DNA"/>
</dbReference>
<dbReference type="GO" id="GO:0045467">
    <property type="term" value="P:R7 cell development"/>
    <property type="evidence" value="ECO:0007669"/>
    <property type="project" value="UniProtKB-ARBA"/>
</dbReference>
<dbReference type="GO" id="GO:0007526">
    <property type="term" value="P:larval somatic muscle development"/>
    <property type="evidence" value="ECO:0007669"/>
    <property type="project" value="UniProtKB-ARBA"/>
</dbReference>
<dbReference type="CDD" id="cd18315">
    <property type="entry name" value="BTB_POZ_BAB-like"/>
    <property type="match status" value="1"/>
</dbReference>
<keyword evidence="9" id="KW-1185">Reference proteome</keyword>
<evidence type="ECO:0000256" key="5">
    <source>
        <dbReference type="ARBA" id="ARBA00037382"/>
    </source>
</evidence>
<evidence type="ECO:0000313" key="9">
    <source>
        <dbReference type="Proteomes" id="UP000595437"/>
    </source>
</evidence>
<dbReference type="GO" id="GO:0035167">
    <property type="term" value="P:larval lymph gland hemopoiesis"/>
    <property type="evidence" value="ECO:0007669"/>
    <property type="project" value="UniProtKB-ARBA"/>
</dbReference>
<dbReference type="PROSITE" id="PS50097">
    <property type="entry name" value="BTB"/>
    <property type="match status" value="1"/>
</dbReference>
<feature type="region of interest" description="Disordered" evidence="6">
    <location>
        <begin position="115"/>
        <end position="193"/>
    </location>
</feature>
<gene>
    <name evidence="8" type="ORF">FKW44_017637</name>
</gene>
<evidence type="ECO:0000313" key="8">
    <source>
        <dbReference type="EMBL" id="QQP37393.1"/>
    </source>
</evidence>
<dbReference type="GO" id="GO:0006357">
    <property type="term" value="P:regulation of transcription by RNA polymerase II"/>
    <property type="evidence" value="ECO:0007669"/>
    <property type="project" value="TreeGrafter"/>
</dbReference>
<dbReference type="GO" id="GO:0007464">
    <property type="term" value="P:R3/R4 cell fate commitment"/>
    <property type="evidence" value="ECO:0007669"/>
    <property type="project" value="UniProtKB-ARBA"/>
</dbReference>
<dbReference type="Pfam" id="PF00651">
    <property type="entry name" value="BTB"/>
    <property type="match status" value="1"/>
</dbReference>
<dbReference type="PANTHER" id="PTHR23110:SF111">
    <property type="entry name" value="LONGITUDINALS LACKING PROTEIN, ISOFORMS F_I_K_T"/>
    <property type="match status" value="1"/>
</dbReference>
<comment type="function">
    <text evidence="5">Putative transcription factor required for axon growth and guidance in the central and peripheral nervous systems. Repels CNS axons away from the midline by promoting the expression of the midline repellent sli and its receptor robo.</text>
</comment>
<protein>
    <submittedName>
        <fullName evidence="8">Broad-complex core protein isoform 6</fullName>
    </submittedName>
</protein>
<dbReference type="GO" id="GO:0005634">
    <property type="term" value="C:nucleus"/>
    <property type="evidence" value="ECO:0007669"/>
    <property type="project" value="UniProtKB-ARBA"/>
</dbReference>
<keyword evidence="2" id="KW-0221">Differentiation</keyword>
<dbReference type="Proteomes" id="UP000595437">
    <property type="component" value="Chromosome 12"/>
</dbReference>
<dbReference type="OrthoDB" id="10261408at2759"/>
<dbReference type="GO" id="GO:0008406">
    <property type="term" value="P:gonad development"/>
    <property type="evidence" value="ECO:0007669"/>
    <property type="project" value="UniProtKB-ARBA"/>
</dbReference>
<keyword evidence="1" id="KW-0217">Developmental protein</keyword>
<evidence type="ECO:0000256" key="1">
    <source>
        <dbReference type="ARBA" id="ARBA00022473"/>
    </source>
</evidence>
<dbReference type="GO" id="GO:0016199">
    <property type="term" value="P:axon midline choice point recognition"/>
    <property type="evidence" value="ECO:0007669"/>
    <property type="project" value="UniProtKB-ARBA"/>
</dbReference>
<dbReference type="GO" id="GO:0048813">
    <property type="term" value="P:dendrite morphogenesis"/>
    <property type="evidence" value="ECO:0007669"/>
    <property type="project" value="UniProtKB-ARBA"/>
</dbReference>
<keyword evidence="4" id="KW-0539">Nucleus</keyword>